<evidence type="ECO:0000313" key="3">
    <source>
        <dbReference type="Proteomes" id="UP000198892"/>
    </source>
</evidence>
<dbReference type="InterPro" id="IPR036249">
    <property type="entry name" value="Thioredoxin-like_sf"/>
</dbReference>
<gene>
    <name evidence="2" type="ORF">SAMN05518683_101102</name>
</gene>
<feature type="domain" description="Spermatogenesis-associated protein 20-like TRX" evidence="1">
    <location>
        <begin position="4"/>
        <end position="164"/>
    </location>
</feature>
<dbReference type="AlphaFoldDB" id="A0A1I5L6D6"/>
<dbReference type="OrthoDB" id="9762614at2"/>
<dbReference type="EMBL" id="FOXD01000001">
    <property type="protein sequence ID" value="SFO92311.1"/>
    <property type="molecule type" value="Genomic_DNA"/>
</dbReference>
<dbReference type="InterPro" id="IPR008928">
    <property type="entry name" value="6-hairpin_glycosidase_sf"/>
</dbReference>
<protein>
    <recommendedName>
        <fullName evidence="1">Spermatogenesis-associated protein 20-like TRX domain-containing protein</fullName>
    </recommendedName>
</protein>
<evidence type="ECO:0000313" key="2">
    <source>
        <dbReference type="EMBL" id="SFO92311.1"/>
    </source>
</evidence>
<dbReference type="Pfam" id="PF03190">
    <property type="entry name" value="Thioredox_DsbH"/>
    <property type="match status" value="1"/>
</dbReference>
<dbReference type="STRING" id="1884432.SAMN05518683_101102"/>
<keyword evidence="3" id="KW-1185">Reference proteome</keyword>
<dbReference type="RefSeq" id="WP_093334689.1">
    <property type="nucleotide sequence ID" value="NZ_FOXD01000001.1"/>
</dbReference>
<dbReference type="InterPro" id="IPR012341">
    <property type="entry name" value="6hp_glycosidase-like_sf"/>
</dbReference>
<dbReference type="PIRSF" id="PIRSF006402">
    <property type="entry name" value="UCP006402_thioredoxin"/>
    <property type="match status" value="1"/>
</dbReference>
<reference evidence="3" key="1">
    <citation type="submission" date="2016-10" db="EMBL/GenBank/DDBJ databases">
        <authorList>
            <person name="Varghese N."/>
            <person name="Submissions S."/>
        </authorList>
    </citation>
    <scope>NUCLEOTIDE SEQUENCE [LARGE SCALE GENOMIC DNA]</scope>
    <source>
        <strain evidence="3">S7</strain>
    </source>
</reference>
<dbReference type="InterPro" id="IPR004879">
    <property type="entry name" value="Ssp411-like_TRX"/>
</dbReference>
<sequence>MSANRLIHEQSPYLQQHAHNPVDWYPWGKEAFEKARKENKPVMVSIGYSTCHWCHVMERESFEDESIAKLMNDRFVAIKVDREERPDVDAIYMTACQAMTGHGGWPLNVFVTPDQKPFYAGTYFPKESMRGMPGMTDVITQLYDRYQDDPEKIKEVSEQMAEVVQPQTADQDSVLSEEALAKGFHELQQTFHPTYGGFGNAPKFPTPHVLMYLFRYYRWSGDEKALEMARTTLDGMAAGGMYDHIGGGFARYSVDEKWLVPHFEKMLYDNALLAIAYTEGWQVTGESRFRQTAEEVLDYVLRGMQDAKGGFYSGEDADSEGVEGKFYLWTPGQIKQILGEENGSLFCEVYDITEDGNFEGVNIPNLIGQSPEAFARGHDLDPKQVRERVEQAKPLLFEAREERIHPHTDDKMLTSWNALMTAALARAGRAFDSDRYADAAERAFTFIESHLVQDGRVMVRYRGGDVKHKGFIDDYANILWALLELYESTLKPEYLTKARYYADQMIDLFWDEENGGFYFYGSDAEELLARPKESFDGAMPSGNSTAVRELLRLARFTGEMAYEEKVRSSQDAFARELTEIPGAHLHFLQSYLLLCSDMKEVVVLTGGDEDARTVTNALQQRFYPEVTYLIHDDSGALAEAAPFASLYHKVEGKTTVYVCRNFSCQQPVTQAAEALRMLDDS</sequence>
<dbReference type="Gene3D" id="1.50.10.10">
    <property type="match status" value="1"/>
</dbReference>
<dbReference type="Gene3D" id="1.50.10.20">
    <property type="match status" value="1"/>
</dbReference>
<proteinExistence type="predicted"/>
<dbReference type="PANTHER" id="PTHR42899:SF1">
    <property type="entry name" value="SPERMATOGENESIS-ASSOCIATED PROTEIN 20"/>
    <property type="match status" value="1"/>
</dbReference>
<dbReference type="CDD" id="cd02955">
    <property type="entry name" value="SSP411"/>
    <property type="match status" value="1"/>
</dbReference>
<organism evidence="2 3">
    <name type="scientific">Salibacterium halotolerans</name>
    <dbReference type="NCBI Taxonomy" id="1884432"/>
    <lineage>
        <taxon>Bacteria</taxon>
        <taxon>Bacillati</taxon>
        <taxon>Bacillota</taxon>
        <taxon>Bacilli</taxon>
        <taxon>Bacillales</taxon>
        <taxon>Bacillaceae</taxon>
    </lineage>
</organism>
<accession>A0A1I5L6D6</accession>
<dbReference type="GO" id="GO:0005975">
    <property type="term" value="P:carbohydrate metabolic process"/>
    <property type="evidence" value="ECO:0007669"/>
    <property type="project" value="InterPro"/>
</dbReference>
<dbReference type="InterPro" id="IPR024705">
    <property type="entry name" value="Ssp411"/>
</dbReference>
<evidence type="ECO:0000259" key="1">
    <source>
        <dbReference type="Pfam" id="PF03190"/>
    </source>
</evidence>
<dbReference type="Proteomes" id="UP000198892">
    <property type="component" value="Unassembled WGS sequence"/>
</dbReference>
<dbReference type="PANTHER" id="PTHR42899">
    <property type="entry name" value="SPERMATOGENESIS-ASSOCIATED PROTEIN 20"/>
    <property type="match status" value="1"/>
</dbReference>
<name>A0A1I5L6D6_9BACI</name>
<dbReference type="SUPFAM" id="SSF48208">
    <property type="entry name" value="Six-hairpin glycosidases"/>
    <property type="match status" value="1"/>
</dbReference>
<dbReference type="SUPFAM" id="SSF52833">
    <property type="entry name" value="Thioredoxin-like"/>
    <property type="match status" value="1"/>
</dbReference>
<dbReference type="Gene3D" id="3.40.30.10">
    <property type="entry name" value="Glutaredoxin"/>
    <property type="match status" value="1"/>
</dbReference>